<dbReference type="GO" id="GO:0006729">
    <property type="term" value="P:tetrahydrobiopterin biosynthetic process"/>
    <property type="evidence" value="ECO:0007669"/>
    <property type="project" value="TreeGrafter"/>
</dbReference>
<keyword evidence="5" id="KW-0342">GTP-binding</keyword>
<dbReference type="NCBIfam" id="NF006825">
    <property type="entry name" value="PRK09347.1-2"/>
    <property type="match status" value="1"/>
</dbReference>
<evidence type="ECO:0000256" key="4">
    <source>
        <dbReference type="ARBA" id="ARBA00022801"/>
    </source>
</evidence>
<feature type="binding site" evidence="5">
    <location>
        <position position="154"/>
    </location>
    <ligand>
        <name>Zn(2+)</name>
        <dbReference type="ChEBI" id="CHEBI:29105"/>
    </ligand>
</feature>
<proteinExistence type="inferred from homology"/>
<name>A0A1H4ISI3_9MICO</name>
<dbReference type="NCBIfam" id="NF006826">
    <property type="entry name" value="PRK09347.1-3"/>
    <property type="match status" value="1"/>
</dbReference>
<evidence type="ECO:0000256" key="1">
    <source>
        <dbReference type="ARBA" id="ARBA00001052"/>
    </source>
</evidence>
<dbReference type="GO" id="GO:0046654">
    <property type="term" value="P:tetrahydrofolate biosynthetic process"/>
    <property type="evidence" value="ECO:0007669"/>
    <property type="project" value="UniProtKB-UniRule"/>
</dbReference>
<comment type="subunit">
    <text evidence="5">Homopolymer.</text>
</comment>
<dbReference type="EMBL" id="FNRY01000001">
    <property type="protein sequence ID" value="SEB37054.1"/>
    <property type="molecule type" value="Genomic_DNA"/>
</dbReference>
<comment type="pathway">
    <text evidence="2 5">Cofactor biosynthesis; 7,8-dihydroneopterin triphosphate biosynthesis; 7,8-dihydroneopterin triphosphate from GTP: step 1/1.</text>
</comment>
<comment type="similarity">
    <text evidence="5">Belongs to the GTP cyclohydrolase I family.</text>
</comment>
<dbReference type="InterPro" id="IPR020602">
    <property type="entry name" value="GTP_CycHdrlase_I_dom"/>
</dbReference>
<keyword evidence="8" id="KW-1185">Reference proteome</keyword>
<dbReference type="GO" id="GO:0003934">
    <property type="term" value="F:GTP cyclohydrolase I activity"/>
    <property type="evidence" value="ECO:0007669"/>
    <property type="project" value="UniProtKB-UniRule"/>
</dbReference>
<dbReference type="UniPathway" id="UPA00848">
    <property type="reaction ID" value="UER00151"/>
</dbReference>
<keyword evidence="3 5" id="KW-0554">One-carbon metabolism</keyword>
<feature type="binding site" evidence="5">
    <location>
        <position position="83"/>
    </location>
    <ligand>
        <name>Zn(2+)</name>
        <dbReference type="ChEBI" id="CHEBI:29105"/>
    </ligand>
</feature>
<dbReference type="GO" id="GO:0006730">
    <property type="term" value="P:one-carbon metabolic process"/>
    <property type="evidence" value="ECO:0007669"/>
    <property type="project" value="UniProtKB-UniRule"/>
</dbReference>
<keyword evidence="5" id="KW-0862">Zinc</keyword>
<evidence type="ECO:0000313" key="8">
    <source>
        <dbReference type="Proteomes" id="UP000199183"/>
    </source>
</evidence>
<evidence type="ECO:0000313" key="7">
    <source>
        <dbReference type="EMBL" id="SEB37054.1"/>
    </source>
</evidence>
<dbReference type="EC" id="3.5.4.16" evidence="5"/>
<dbReference type="FunFam" id="3.30.1130.10:FF:000001">
    <property type="entry name" value="GTP cyclohydrolase 1"/>
    <property type="match status" value="1"/>
</dbReference>
<dbReference type="HAMAP" id="MF_00223">
    <property type="entry name" value="FolE"/>
    <property type="match status" value="1"/>
</dbReference>
<evidence type="ECO:0000259" key="6">
    <source>
        <dbReference type="Pfam" id="PF01227"/>
    </source>
</evidence>
<dbReference type="AlphaFoldDB" id="A0A1H4ISI3"/>
<dbReference type="InterPro" id="IPR001474">
    <property type="entry name" value="GTP_CycHdrlase_I"/>
</dbReference>
<keyword evidence="5" id="KW-0547">Nucleotide-binding</keyword>
<dbReference type="InterPro" id="IPR043134">
    <property type="entry name" value="GTP-CH-I_N"/>
</dbReference>
<dbReference type="PANTHER" id="PTHR11109:SF7">
    <property type="entry name" value="GTP CYCLOHYDROLASE 1"/>
    <property type="match status" value="1"/>
</dbReference>
<dbReference type="PANTHER" id="PTHR11109">
    <property type="entry name" value="GTP CYCLOHYDROLASE I"/>
    <property type="match status" value="1"/>
</dbReference>
<keyword evidence="4 5" id="KW-0378">Hydrolase</keyword>
<sequence>MTLSTAVPATLPDLDAAAEHARGFLTALGVDCDAPGLQRSPLRMAKAYLEMLSSDPFSMTTFPNDEDYAELVIVRSIPVRSLCEHHLLPFTGVAHVGYLPGERILGLSKFARVVEEFTHRPQTQERLTRQIVDRLDAALDARGVGAVIEAEHSCMTLRGVRAPGATTRTSAFTGALAEPAGRADFLAALAD</sequence>
<gene>
    <name evidence="5" type="primary">folE</name>
    <name evidence="7" type="ORF">SAMN04489806_0229</name>
</gene>
<dbReference type="Gene3D" id="3.30.1130.10">
    <property type="match status" value="1"/>
</dbReference>
<dbReference type="GO" id="GO:0005737">
    <property type="term" value="C:cytoplasm"/>
    <property type="evidence" value="ECO:0007669"/>
    <property type="project" value="TreeGrafter"/>
</dbReference>
<dbReference type="OrthoDB" id="9801207at2"/>
<comment type="catalytic activity">
    <reaction evidence="1 5">
        <text>GTP + H2O = 7,8-dihydroneopterin 3'-triphosphate + formate + H(+)</text>
        <dbReference type="Rhea" id="RHEA:17473"/>
        <dbReference type="ChEBI" id="CHEBI:15377"/>
        <dbReference type="ChEBI" id="CHEBI:15378"/>
        <dbReference type="ChEBI" id="CHEBI:15740"/>
        <dbReference type="ChEBI" id="CHEBI:37565"/>
        <dbReference type="ChEBI" id="CHEBI:58462"/>
        <dbReference type="EC" id="3.5.4.16"/>
    </reaction>
</comment>
<dbReference type="SUPFAM" id="SSF55620">
    <property type="entry name" value="Tetrahydrobiopterin biosynthesis enzymes-like"/>
    <property type="match status" value="1"/>
</dbReference>
<dbReference type="GO" id="GO:0005525">
    <property type="term" value="F:GTP binding"/>
    <property type="evidence" value="ECO:0007669"/>
    <property type="project" value="UniProtKB-KW"/>
</dbReference>
<reference evidence="7 8" key="1">
    <citation type="submission" date="2016-10" db="EMBL/GenBank/DDBJ databases">
        <authorList>
            <person name="de Groot N.N."/>
        </authorList>
    </citation>
    <scope>NUCLEOTIDE SEQUENCE [LARGE SCALE GENOMIC DNA]</scope>
    <source>
        <strain evidence="7 8">DSM 21799</strain>
    </source>
</reference>
<keyword evidence="5" id="KW-0479">Metal-binding</keyword>
<dbReference type="Pfam" id="PF01227">
    <property type="entry name" value="GTP_cyclohydroI"/>
    <property type="match status" value="1"/>
</dbReference>
<dbReference type="Gene3D" id="1.10.286.10">
    <property type="match status" value="1"/>
</dbReference>
<evidence type="ECO:0000256" key="5">
    <source>
        <dbReference type="HAMAP-Rule" id="MF_00223"/>
    </source>
</evidence>
<organism evidence="7 8">
    <name type="scientific">Paramicrobacterium humi</name>
    <dbReference type="NCBI Taxonomy" id="640635"/>
    <lineage>
        <taxon>Bacteria</taxon>
        <taxon>Bacillati</taxon>
        <taxon>Actinomycetota</taxon>
        <taxon>Actinomycetes</taxon>
        <taxon>Micrococcales</taxon>
        <taxon>Microbacteriaceae</taxon>
        <taxon>Paramicrobacterium</taxon>
    </lineage>
</organism>
<dbReference type="PROSITE" id="PS00859">
    <property type="entry name" value="GTP_CYCLOHYDROL_1_1"/>
    <property type="match status" value="1"/>
</dbReference>
<dbReference type="Proteomes" id="UP000199183">
    <property type="component" value="Unassembled WGS sequence"/>
</dbReference>
<dbReference type="GO" id="GO:0008270">
    <property type="term" value="F:zinc ion binding"/>
    <property type="evidence" value="ECO:0007669"/>
    <property type="project" value="UniProtKB-UniRule"/>
</dbReference>
<protein>
    <recommendedName>
        <fullName evidence="5">GTP cyclohydrolase 1</fullName>
        <ecNumber evidence="5">3.5.4.16</ecNumber>
    </recommendedName>
    <alternativeName>
        <fullName evidence="5">GTP cyclohydrolase I</fullName>
        <shortName evidence="5">GTP-CH-I</shortName>
    </alternativeName>
</protein>
<dbReference type="InterPro" id="IPR043133">
    <property type="entry name" value="GTP-CH-I_C/QueF"/>
</dbReference>
<accession>A0A1H4ISI3</accession>
<feature type="domain" description="GTP cyclohydrolase I" evidence="6">
    <location>
        <begin position="18"/>
        <end position="187"/>
    </location>
</feature>
<evidence type="ECO:0000256" key="3">
    <source>
        <dbReference type="ARBA" id="ARBA00022563"/>
    </source>
</evidence>
<feature type="binding site" evidence="5">
    <location>
        <position position="86"/>
    </location>
    <ligand>
        <name>Zn(2+)</name>
        <dbReference type="ChEBI" id="CHEBI:29105"/>
    </ligand>
</feature>
<dbReference type="STRING" id="640635.SAMN04489806_0229"/>
<dbReference type="InterPro" id="IPR018234">
    <property type="entry name" value="GTP_CycHdrlase_I_CS"/>
</dbReference>
<evidence type="ECO:0000256" key="2">
    <source>
        <dbReference type="ARBA" id="ARBA00005080"/>
    </source>
</evidence>
<dbReference type="RefSeq" id="WP_091179010.1">
    <property type="nucleotide sequence ID" value="NZ_FNRY01000001.1"/>
</dbReference>